<dbReference type="Proteomes" id="UP001165065">
    <property type="component" value="Unassembled WGS sequence"/>
</dbReference>
<name>A0A9W7LE34_9STRA</name>
<dbReference type="AlphaFoldDB" id="A0A9W7LE34"/>
<feature type="compositionally biased region" description="Polar residues" evidence="1">
    <location>
        <begin position="860"/>
        <end position="870"/>
    </location>
</feature>
<feature type="region of interest" description="Disordered" evidence="1">
    <location>
        <begin position="1"/>
        <end position="42"/>
    </location>
</feature>
<accession>A0A9W7LE34</accession>
<keyword evidence="3" id="KW-1185">Reference proteome</keyword>
<protein>
    <submittedName>
        <fullName evidence="2">Uncharacterized protein</fullName>
    </submittedName>
</protein>
<comment type="caution">
    <text evidence="2">The sequence shown here is derived from an EMBL/GenBank/DDBJ whole genome shotgun (WGS) entry which is preliminary data.</text>
</comment>
<feature type="compositionally biased region" description="Low complexity" evidence="1">
    <location>
        <begin position="832"/>
        <end position="859"/>
    </location>
</feature>
<evidence type="ECO:0000313" key="3">
    <source>
        <dbReference type="Proteomes" id="UP001165065"/>
    </source>
</evidence>
<evidence type="ECO:0000313" key="2">
    <source>
        <dbReference type="EMBL" id="GMI46257.1"/>
    </source>
</evidence>
<sequence length="983" mass="111671">MTDVKGQLPQPMLLDPLPELGGLETSEGGDGTATTEGGDGTATVRRDSYVRDKHATKAEVCRLIGRLPDIPKKATKKCLESHVKVVIEYFDSVGGNDEASLAQKQEMARLVFEHFMGKKWVAALFFAQALLTGVKRCALQWKGRFEDGVWKGGRRTNDQQTAITVLSTVACIGALEDGLEGVNTFMGTGEVKKRLHQFGNFLELTSTVLLYGVMGALNCFSDKNFHFHQYGAPSAERDVVRRDDLRKTFEAFSRDDDLFPFDPNQKDRVSQKGERVYKNVNGKRRWTQIDVYEPARSKGRLTDEDLLKLFKTTDYGKAFALRHPHYNINIDHVKEFMGPWVLPKRQDQCIDETKEKYTSVLHGGRQALSQLDVPVATKTKIDALLGKLPGNIYSFLGESLCPQKRLDDLRLPPGSWKEHCTNWDWNCVQEKCQRCGIKKYVDRITRELHNDEIIENGKLSFLMWVDKKVENKKGKITTVKEKIRMSYTFQEWTAMLVKFASQFAIDEVDDGHYKRFRDMSIYYQKEDEAIICFDFMAGKELITSGTVNSNPVQYVQVENFRVLIRKEGRYMCYAYLAVSGSDSKFTNNTYEVHKAAFDLLVKEIKEEFRITTVLTMSDGGSHYRNQRHYNDISKDDLPRVHVHSIKGRGKWVSDGDGSLLNRIIASENFSEDPTNKRYIDSPLQLVKAIGEYEETKGKARNEKRESQNKDSIWAVKQYRAMLCSRDPEEVTRLERTGVRVGLVKEREDKGEVEKVKSYRMFDGNKHPGELYLQRSPCLCPGCRSNEDCKYDNVSGKSEGVRHSLFSCVAKIYGEEPKTKPFSLGHVTWEAPPAVTPTVTPSPLDDPSQSQSQSQPLSQSGHYTRSNSRRPSNALWYVQPQDQGAPKKQLKPRHIVYYTWNDGGTNKCEVGVVTQVPTVKNGMVEGVYKVKTTRGNEEKVIGEMENIVLASVVCPEKKNTPEPNNVTEGSYVQKWMRAAAYRSG</sequence>
<evidence type="ECO:0000256" key="1">
    <source>
        <dbReference type="SAM" id="MobiDB-lite"/>
    </source>
</evidence>
<gene>
    <name evidence="2" type="ORF">TrCOL_g306</name>
</gene>
<dbReference type="OrthoDB" id="10658776at2759"/>
<feature type="region of interest" description="Disordered" evidence="1">
    <location>
        <begin position="832"/>
        <end position="870"/>
    </location>
</feature>
<reference evidence="3" key="1">
    <citation type="journal article" date="2023" name="Commun. Biol.">
        <title>Genome analysis of Parmales, the sister group of diatoms, reveals the evolutionary specialization of diatoms from phago-mixotrophs to photoautotrophs.</title>
        <authorList>
            <person name="Ban H."/>
            <person name="Sato S."/>
            <person name="Yoshikawa S."/>
            <person name="Yamada K."/>
            <person name="Nakamura Y."/>
            <person name="Ichinomiya M."/>
            <person name="Sato N."/>
            <person name="Blanc-Mathieu R."/>
            <person name="Endo H."/>
            <person name="Kuwata A."/>
            <person name="Ogata H."/>
        </authorList>
    </citation>
    <scope>NUCLEOTIDE SEQUENCE [LARGE SCALE GENOMIC DNA]</scope>
</reference>
<feature type="compositionally biased region" description="Low complexity" evidence="1">
    <location>
        <begin position="8"/>
        <end position="24"/>
    </location>
</feature>
<dbReference type="EMBL" id="BRYA01000290">
    <property type="protein sequence ID" value="GMI46257.1"/>
    <property type="molecule type" value="Genomic_DNA"/>
</dbReference>
<proteinExistence type="predicted"/>
<organism evidence="2 3">
    <name type="scientific">Triparma columacea</name>
    <dbReference type="NCBI Taxonomy" id="722753"/>
    <lineage>
        <taxon>Eukaryota</taxon>
        <taxon>Sar</taxon>
        <taxon>Stramenopiles</taxon>
        <taxon>Ochrophyta</taxon>
        <taxon>Bolidophyceae</taxon>
        <taxon>Parmales</taxon>
        <taxon>Triparmaceae</taxon>
        <taxon>Triparma</taxon>
    </lineage>
</organism>